<evidence type="ECO:0000256" key="1">
    <source>
        <dbReference type="SAM" id="MobiDB-lite"/>
    </source>
</evidence>
<keyword evidence="4" id="KW-1185">Reference proteome</keyword>
<accession>A0A926NAN7</accession>
<feature type="region of interest" description="Disordered" evidence="1">
    <location>
        <begin position="31"/>
        <end position="93"/>
    </location>
</feature>
<dbReference type="Gene3D" id="3.10.350.10">
    <property type="entry name" value="LysM domain"/>
    <property type="match status" value="1"/>
</dbReference>
<dbReference type="PROSITE" id="PS51782">
    <property type="entry name" value="LYSM"/>
    <property type="match status" value="1"/>
</dbReference>
<dbReference type="SUPFAM" id="SSF54106">
    <property type="entry name" value="LysM domain"/>
    <property type="match status" value="1"/>
</dbReference>
<dbReference type="EMBL" id="JACXAH010000005">
    <property type="protein sequence ID" value="MBD1371750.1"/>
    <property type="molecule type" value="Genomic_DNA"/>
</dbReference>
<evidence type="ECO:0000313" key="4">
    <source>
        <dbReference type="Proteomes" id="UP000661691"/>
    </source>
</evidence>
<evidence type="ECO:0000259" key="2">
    <source>
        <dbReference type="PROSITE" id="PS51782"/>
    </source>
</evidence>
<feature type="compositionally biased region" description="Basic and acidic residues" evidence="1">
    <location>
        <begin position="71"/>
        <end position="92"/>
    </location>
</feature>
<comment type="caution">
    <text evidence="3">The sequence shown here is derived from an EMBL/GenBank/DDBJ whole genome shotgun (WGS) entry which is preliminary data.</text>
</comment>
<dbReference type="AlphaFoldDB" id="A0A926NAN7"/>
<dbReference type="InterPro" id="IPR018392">
    <property type="entry name" value="LysM"/>
</dbReference>
<feature type="domain" description="LysM" evidence="2">
    <location>
        <begin position="2"/>
        <end position="47"/>
    </location>
</feature>
<dbReference type="CDD" id="cd00118">
    <property type="entry name" value="LysM"/>
    <property type="match status" value="1"/>
</dbReference>
<organism evidence="3 4">
    <name type="scientific">Polycladospora coralii</name>
    <dbReference type="NCBI Taxonomy" id="2771432"/>
    <lineage>
        <taxon>Bacteria</taxon>
        <taxon>Bacillati</taxon>
        <taxon>Bacillota</taxon>
        <taxon>Bacilli</taxon>
        <taxon>Bacillales</taxon>
        <taxon>Thermoactinomycetaceae</taxon>
        <taxon>Polycladospora</taxon>
    </lineage>
</organism>
<dbReference type="Pfam" id="PF01476">
    <property type="entry name" value="LysM"/>
    <property type="match status" value="1"/>
</dbReference>
<name>A0A926NAN7_9BACL</name>
<sequence length="178" mass="20166">MKIHIARSGDTISEVALKYKMPVERLLEANPHIEDHDQLESGTKIRVPTGKVSIAPSEPTHTYLEPDVEEESKVPETFEARESSDDQQRQEEAFPPIDPHAFFHYGIMPPPPPPLPFVSDQAGVMNQVPFQMPYYPVPMPFQPQPVSYPYYDANPVAHPQTHMEQALIYRKESSSTEG</sequence>
<dbReference type="Proteomes" id="UP000661691">
    <property type="component" value="Unassembled WGS sequence"/>
</dbReference>
<reference evidence="3" key="1">
    <citation type="submission" date="2020-09" db="EMBL/GenBank/DDBJ databases">
        <title>A novel bacterium of genus Hazenella, isolated from South China Sea.</title>
        <authorList>
            <person name="Huang H."/>
            <person name="Mo K."/>
            <person name="Hu Y."/>
        </authorList>
    </citation>
    <scope>NUCLEOTIDE SEQUENCE</scope>
    <source>
        <strain evidence="3">IB182357</strain>
    </source>
</reference>
<dbReference type="RefSeq" id="WP_191141677.1">
    <property type="nucleotide sequence ID" value="NZ_JACXAH010000005.1"/>
</dbReference>
<evidence type="ECO:0000313" key="3">
    <source>
        <dbReference type="EMBL" id="MBD1371750.1"/>
    </source>
</evidence>
<protein>
    <submittedName>
        <fullName evidence="3">LysM peptidoglycan-binding domain-containing protein</fullName>
    </submittedName>
</protein>
<dbReference type="SMART" id="SM00257">
    <property type="entry name" value="LysM"/>
    <property type="match status" value="1"/>
</dbReference>
<dbReference type="InterPro" id="IPR036779">
    <property type="entry name" value="LysM_dom_sf"/>
</dbReference>
<proteinExistence type="predicted"/>
<gene>
    <name evidence="3" type="ORF">IC620_05180</name>
</gene>